<name>A0A2U8E645_9BACT</name>
<dbReference type="Proteomes" id="UP000244896">
    <property type="component" value="Chromosome"/>
</dbReference>
<keyword evidence="3" id="KW-1185">Reference proteome</keyword>
<sequence length="309" mass="35322">MTTRPDVKPVEAVKKCWFRSNKTLSVTLQEFDQAYINCFKYGVDSIEDAKIKKREEDTALLKKRCASIAKMAKLYFKDIEGAYEKAYGLDTHTGAAVSFLDARLKAIVIDAEGRLSEAESMLREMKENKRRAKMKRKGARQDEINSKFDSIAFARESRDFCTACKTTMAYAEAACVRLLEQLHADVYEKSTDTNNFAPLVEAYNKHIRVRGLRPMYLSAKHLLEKWDVHESVIGNGSPAGNVLASVRRIIDQIEKWELKNPINYKSDFNNFRAAITSFHRRLLKDDIKPTIEKIKGNLGKIIRDAKKAK</sequence>
<evidence type="ECO:0000313" key="3">
    <source>
        <dbReference type="Proteomes" id="UP000244896"/>
    </source>
</evidence>
<organism evidence="2 3">
    <name type="scientific">Ereboglobus luteus</name>
    <dbReference type="NCBI Taxonomy" id="1796921"/>
    <lineage>
        <taxon>Bacteria</taxon>
        <taxon>Pseudomonadati</taxon>
        <taxon>Verrucomicrobiota</taxon>
        <taxon>Opitutia</taxon>
        <taxon>Opitutales</taxon>
        <taxon>Opitutaceae</taxon>
        <taxon>Ereboglobus</taxon>
    </lineage>
</organism>
<gene>
    <name evidence="2" type="ORF">CKA38_12865</name>
</gene>
<dbReference type="EMBL" id="CP023004">
    <property type="protein sequence ID" value="AWI10024.1"/>
    <property type="molecule type" value="Genomic_DNA"/>
</dbReference>
<feature type="coiled-coil region" evidence="1">
    <location>
        <begin position="108"/>
        <end position="142"/>
    </location>
</feature>
<accession>A0A2U8E645</accession>
<evidence type="ECO:0000256" key="1">
    <source>
        <dbReference type="SAM" id="Coils"/>
    </source>
</evidence>
<dbReference type="AlphaFoldDB" id="A0A2U8E645"/>
<proteinExistence type="predicted"/>
<protein>
    <submittedName>
        <fullName evidence="2">Uncharacterized protein</fullName>
    </submittedName>
</protein>
<reference evidence="2 3" key="1">
    <citation type="journal article" date="2018" name="Syst. Appl. Microbiol.">
        <title>Ereboglobus luteus gen. nov. sp. nov. from cockroach guts, and new insights into the oxygen relationship of the genera Opitutus and Didymococcus (Verrucomicrobia: Opitutaceae).</title>
        <authorList>
            <person name="Tegtmeier D."/>
            <person name="Belitz A."/>
            <person name="Radek R."/>
            <person name="Heimerl T."/>
            <person name="Brune A."/>
        </authorList>
    </citation>
    <scope>NUCLEOTIDE SEQUENCE [LARGE SCALE GENOMIC DNA]</scope>
    <source>
        <strain evidence="2 3">Ho45</strain>
    </source>
</reference>
<evidence type="ECO:0000313" key="2">
    <source>
        <dbReference type="EMBL" id="AWI10024.1"/>
    </source>
</evidence>
<keyword evidence="1" id="KW-0175">Coiled coil</keyword>
<dbReference type="KEGG" id="elut:CKA38_12865"/>